<keyword evidence="5" id="KW-1185">Reference proteome</keyword>
<dbReference type="Proteomes" id="UP000552700">
    <property type="component" value="Unassembled WGS sequence"/>
</dbReference>
<evidence type="ECO:0000313" key="4">
    <source>
        <dbReference type="EMBL" id="MBB6125096.1"/>
    </source>
</evidence>
<evidence type="ECO:0000259" key="3">
    <source>
        <dbReference type="Pfam" id="PF01551"/>
    </source>
</evidence>
<dbReference type="SUPFAM" id="SSF51261">
    <property type="entry name" value="Duplicated hybrid motif"/>
    <property type="match status" value="1"/>
</dbReference>
<evidence type="ECO:0000313" key="5">
    <source>
        <dbReference type="Proteomes" id="UP000552700"/>
    </source>
</evidence>
<dbReference type="InterPro" id="IPR011055">
    <property type="entry name" value="Dup_hybrid_motif"/>
</dbReference>
<dbReference type="Gene3D" id="2.70.70.10">
    <property type="entry name" value="Glucose Permease (Domain IIA)"/>
    <property type="match status" value="1"/>
</dbReference>
<sequence length="231" mass="24231">MAGAAIVACCCAAMPLQARNVPLDDDGPYSDDLTEAAQPAIAGATGSDATFNSLFSSWQRMDNGGIVSAPRQAIYIPSGRPVEKLELTSNYGVRADPFNGQARMHKGIDIPGPVGTPVYATADGIVSRSERSSGYGNLVAINHGNELETRYGHLSRLLVSANERVKRGQLIGLMGSTGRSTGSHLHYEIRIAGAAINPLPFVTGSERAMALNSTPPVAMGGPRPSDEAKIK</sequence>
<accession>A0A841J6D7</accession>
<dbReference type="AlphaFoldDB" id="A0A841J6D7"/>
<gene>
    <name evidence="4" type="ORF">FHS92_002853</name>
</gene>
<comment type="caution">
    <text evidence="4">The sequence shown here is derived from an EMBL/GenBank/DDBJ whole genome shotgun (WGS) entry which is preliminary data.</text>
</comment>
<dbReference type="InterPro" id="IPR016047">
    <property type="entry name" value="M23ase_b-sheet_dom"/>
</dbReference>
<dbReference type="FunFam" id="2.70.70.10:FF:000006">
    <property type="entry name" value="M23 family peptidase"/>
    <property type="match status" value="1"/>
</dbReference>
<dbReference type="GO" id="GO:0004222">
    <property type="term" value="F:metalloendopeptidase activity"/>
    <property type="evidence" value="ECO:0007669"/>
    <property type="project" value="TreeGrafter"/>
</dbReference>
<feature type="domain" description="M23ase beta-sheet core" evidence="3">
    <location>
        <begin position="103"/>
        <end position="198"/>
    </location>
</feature>
<reference evidence="4 5" key="1">
    <citation type="submission" date="2020-08" db="EMBL/GenBank/DDBJ databases">
        <title>Genomic Encyclopedia of Type Strains, Phase IV (KMG-IV): sequencing the most valuable type-strain genomes for metagenomic binning, comparative biology and taxonomic classification.</title>
        <authorList>
            <person name="Goeker M."/>
        </authorList>
    </citation>
    <scope>NUCLEOTIDE SEQUENCE [LARGE SCALE GENOMIC DNA]</scope>
    <source>
        <strain evidence="4 5">DSM 102255</strain>
    </source>
</reference>
<keyword evidence="4" id="KW-0378">Hydrolase</keyword>
<name>A0A841J6D7_9SPHN</name>
<keyword evidence="1" id="KW-0732">Signal</keyword>
<organism evidence="4 5">
    <name type="scientific">Sphingobium subterraneum</name>
    <dbReference type="NCBI Taxonomy" id="627688"/>
    <lineage>
        <taxon>Bacteria</taxon>
        <taxon>Pseudomonadati</taxon>
        <taxon>Pseudomonadota</taxon>
        <taxon>Alphaproteobacteria</taxon>
        <taxon>Sphingomonadales</taxon>
        <taxon>Sphingomonadaceae</taxon>
        <taxon>Sphingobium</taxon>
    </lineage>
</organism>
<evidence type="ECO:0000256" key="1">
    <source>
        <dbReference type="ARBA" id="ARBA00022729"/>
    </source>
</evidence>
<dbReference type="CDD" id="cd12797">
    <property type="entry name" value="M23_peptidase"/>
    <property type="match status" value="1"/>
</dbReference>
<dbReference type="PANTHER" id="PTHR21666">
    <property type="entry name" value="PEPTIDASE-RELATED"/>
    <property type="match status" value="1"/>
</dbReference>
<protein>
    <submittedName>
        <fullName evidence="4">Murein DD-endopeptidase MepM/ murein hydrolase activator NlpD</fullName>
    </submittedName>
</protein>
<dbReference type="Pfam" id="PF01551">
    <property type="entry name" value="Peptidase_M23"/>
    <property type="match status" value="1"/>
</dbReference>
<proteinExistence type="predicted"/>
<dbReference type="EMBL" id="JACIJP010000005">
    <property type="protein sequence ID" value="MBB6125096.1"/>
    <property type="molecule type" value="Genomic_DNA"/>
</dbReference>
<dbReference type="PANTHER" id="PTHR21666:SF289">
    <property type="entry name" value="L-ALA--D-GLU ENDOPEPTIDASE"/>
    <property type="match status" value="1"/>
</dbReference>
<feature type="region of interest" description="Disordered" evidence="2">
    <location>
        <begin position="212"/>
        <end position="231"/>
    </location>
</feature>
<evidence type="ECO:0000256" key="2">
    <source>
        <dbReference type="SAM" id="MobiDB-lite"/>
    </source>
</evidence>
<dbReference type="InterPro" id="IPR050570">
    <property type="entry name" value="Cell_wall_metabolism_enzyme"/>
</dbReference>